<sequence length="351" mass="37573">MNDRSNDLVLQGVSLEVSQAGRTTHILRDVDLDIPAGSTLGVVGESGSGKSMLAKTIMQLLPSSMSVSGSVSMGGEDVLAKSPKELRAMWGSSLALVSQDPMRSLNPVVRIGRQVTEAMRPKMGLSKKEAFERGVQLLREVGIPSPEQRMRAYPHELSGGMRQRVCIAMALACEPDILIADEPTTALDVTVQRQILDLLETQQQLRGMSLILISHDLGVVAGRTSQLAVMYAGRVVEAGATKDVFRDMRHRYTDALLRAVPRLDVPSNTELASIPAAPAKLQTRTGCSFAPRCVAATDACRAEVPPFSAGAGTGHRYACFHPMSVPAPPPEPGPDVTEFEPVRVGGNTDGR</sequence>
<protein>
    <submittedName>
        <fullName evidence="10">ABC transporter ATP-binding protein</fullName>
    </submittedName>
</protein>
<keyword evidence="4" id="KW-1003">Cell membrane</keyword>
<evidence type="ECO:0000256" key="4">
    <source>
        <dbReference type="ARBA" id="ARBA00022475"/>
    </source>
</evidence>
<keyword evidence="7" id="KW-0472">Membrane</keyword>
<evidence type="ECO:0000256" key="6">
    <source>
        <dbReference type="ARBA" id="ARBA00022840"/>
    </source>
</evidence>
<evidence type="ECO:0000259" key="9">
    <source>
        <dbReference type="PROSITE" id="PS50893"/>
    </source>
</evidence>
<dbReference type="CDD" id="cd03257">
    <property type="entry name" value="ABC_NikE_OppD_transporters"/>
    <property type="match status" value="1"/>
</dbReference>
<dbReference type="NCBIfam" id="TIGR01727">
    <property type="entry name" value="oligo_HPY"/>
    <property type="match status" value="1"/>
</dbReference>
<feature type="region of interest" description="Disordered" evidence="8">
    <location>
        <begin position="328"/>
        <end position="351"/>
    </location>
</feature>
<keyword evidence="5" id="KW-0547">Nucleotide-binding</keyword>
<dbReference type="InterPro" id="IPR017871">
    <property type="entry name" value="ABC_transporter-like_CS"/>
</dbReference>
<proteinExistence type="inferred from homology"/>
<comment type="caution">
    <text evidence="10">The sequence shown here is derived from an EMBL/GenBank/DDBJ whole genome shotgun (WGS) entry which is preliminary data.</text>
</comment>
<keyword evidence="6 10" id="KW-0067">ATP-binding</keyword>
<evidence type="ECO:0000256" key="2">
    <source>
        <dbReference type="ARBA" id="ARBA00005417"/>
    </source>
</evidence>
<accession>A0ABN2ABM7</accession>
<dbReference type="RefSeq" id="WP_141005547.1">
    <property type="nucleotide sequence ID" value="NZ_BAAAOR010000014.1"/>
</dbReference>
<dbReference type="Gene3D" id="3.40.50.300">
    <property type="entry name" value="P-loop containing nucleotide triphosphate hydrolases"/>
    <property type="match status" value="1"/>
</dbReference>
<dbReference type="PROSITE" id="PS50893">
    <property type="entry name" value="ABC_TRANSPORTER_2"/>
    <property type="match status" value="1"/>
</dbReference>
<dbReference type="PANTHER" id="PTHR43297:SF2">
    <property type="entry name" value="DIPEPTIDE TRANSPORT ATP-BINDING PROTEIN DPPD"/>
    <property type="match status" value="1"/>
</dbReference>
<comment type="subcellular location">
    <subcellularLocation>
        <location evidence="1">Cell membrane</location>
        <topology evidence="1">Peripheral membrane protein</topology>
    </subcellularLocation>
</comment>
<dbReference type="Pfam" id="PF08352">
    <property type="entry name" value="oligo_HPY"/>
    <property type="match status" value="1"/>
</dbReference>
<organism evidence="10 11">
    <name type="scientific">Nocardioides humi</name>
    <dbReference type="NCBI Taxonomy" id="449461"/>
    <lineage>
        <taxon>Bacteria</taxon>
        <taxon>Bacillati</taxon>
        <taxon>Actinomycetota</taxon>
        <taxon>Actinomycetes</taxon>
        <taxon>Propionibacteriales</taxon>
        <taxon>Nocardioidaceae</taxon>
        <taxon>Nocardioides</taxon>
    </lineage>
</organism>
<evidence type="ECO:0000313" key="11">
    <source>
        <dbReference type="Proteomes" id="UP001500842"/>
    </source>
</evidence>
<dbReference type="GO" id="GO:0005524">
    <property type="term" value="F:ATP binding"/>
    <property type="evidence" value="ECO:0007669"/>
    <property type="project" value="UniProtKB-KW"/>
</dbReference>
<name>A0ABN2ABM7_9ACTN</name>
<dbReference type="InterPro" id="IPR003439">
    <property type="entry name" value="ABC_transporter-like_ATP-bd"/>
</dbReference>
<evidence type="ECO:0000256" key="1">
    <source>
        <dbReference type="ARBA" id="ARBA00004202"/>
    </source>
</evidence>
<gene>
    <name evidence="10" type="ORF">GCM10009788_20140</name>
</gene>
<dbReference type="InterPro" id="IPR003593">
    <property type="entry name" value="AAA+_ATPase"/>
</dbReference>
<evidence type="ECO:0000256" key="8">
    <source>
        <dbReference type="SAM" id="MobiDB-lite"/>
    </source>
</evidence>
<dbReference type="InterPro" id="IPR013563">
    <property type="entry name" value="Oligopep_ABC_C"/>
</dbReference>
<dbReference type="SMART" id="SM00382">
    <property type="entry name" value="AAA"/>
    <property type="match status" value="1"/>
</dbReference>
<evidence type="ECO:0000313" key="10">
    <source>
        <dbReference type="EMBL" id="GAA1515796.1"/>
    </source>
</evidence>
<comment type="similarity">
    <text evidence="2">Belongs to the ABC transporter superfamily.</text>
</comment>
<dbReference type="InterPro" id="IPR027417">
    <property type="entry name" value="P-loop_NTPase"/>
</dbReference>
<dbReference type="PANTHER" id="PTHR43297">
    <property type="entry name" value="OLIGOPEPTIDE TRANSPORT ATP-BINDING PROTEIN APPD"/>
    <property type="match status" value="1"/>
</dbReference>
<dbReference type="Proteomes" id="UP001500842">
    <property type="component" value="Unassembled WGS sequence"/>
</dbReference>
<dbReference type="PROSITE" id="PS00211">
    <property type="entry name" value="ABC_TRANSPORTER_1"/>
    <property type="match status" value="1"/>
</dbReference>
<dbReference type="InterPro" id="IPR050388">
    <property type="entry name" value="ABC_Ni/Peptide_Import"/>
</dbReference>
<keyword evidence="3" id="KW-0813">Transport</keyword>
<feature type="domain" description="ABC transporter" evidence="9">
    <location>
        <begin position="10"/>
        <end position="257"/>
    </location>
</feature>
<evidence type="ECO:0000256" key="3">
    <source>
        <dbReference type="ARBA" id="ARBA00022448"/>
    </source>
</evidence>
<evidence type="ECO:0000256" key="5">
    <source>
        <dbReference type="ARBA" id="ARBA00022741"/>
    </source>
</evidence>
<evidence type="ECO:0000256" key="7">
    <source>
        <dbReference type="ARBA" id="ARBA00023136"/>
    </source>
</evidence>
<reference evidence="10 11" key="1">
    <citation type="journal article" date="2019" name="Int. J. Syst. Evol. Microbiol.">
        <title>The Global Catalogue of Microorganisms (GCM) 10K type strain sequencing project: providing services to taxonomists for standard genome sequencing and annotation.</title>
        <authorList>
            <consortium name="The Broad Institute Genomics Platform"/>
            <consortium name="The Broad Institute Genome Sequencing Center for Infectious Disease"/>
            <person name="Wu L."/>
            <person name="Ma J."/>
        </authorList>
    </citation>
    <scope>NUCLEOTIDE SEQUENCE [LARGE SCALE GENOMIC DNA]</scope>
    <source>
        <strain evidence="10 11">JCM 14942</strain>
    </source>
</reference>
<dbReference type="Pfam" id="PF00005">
    <property type="entry name" value="ABC_tran"/>
    <property type="match status" value="1"/>
</dbReference>
<dbReference type="SUPFAM" id="SSF52540">
    <property type="entry name" value="P-loop containing nucleoside triphosphate hydrolases"/>
    <property type="match status" value="1"/>
</dbReference>
<dbReference type="EMBL" id="BAAAOR010000014">
    <property type="protein sequence ID" value="GAA1515796.1"/>
    <property type="molecule type" value="Genomic_DNA"/>
</dbReference>
<keyword evidence="11" id="KW-1185">Reference proteome</keyword>